<evidence type="ECO:0000313" key="2">
    <source>
        <dbReference type="EMBL" id="MDG0811442.1"/>
    </source>
</evidence>
<accession>A0A9X4KV20</accession>
<evidence type="ECO:0000313" key="3">
    <source>
        <dbReference type="Proteomes" id="UP001153404"/>
    </source>
</evidence>
<dbReference type="Proteomes" id="UP001153404">
    <property type="component" value="Unassembled WGS sequence"/>
</dbReference>
<evidence type="ECO:0000256" key="1">
    <source>
        <dbReference type="SAM" id="MobiDB-lite"/>
    </source>
</evidence>
<organism evidence="2 3">
    <name type="scientific">Cohnella rhizosphaerae</name>
    <dbReference type="NCBI Taxonomy" id="1457232"/>
    <lineage>
        <taxon>Bacteria</taxon>
        <taxon>Bacillati</taxon>
        <taxon>Bacillota</taxon>
        <taxon>Bacilli</taxon>
        <taxon>Bacillales</taxon>
        <taxon>Paenibacillaceae</taxon>
        <taxon>Cohnella</taxon>
    </lineage>
</organism>
<gene>
    <name evidence="2" type="ORF">OMP40_20260</name>
</gene>
<feature type="compositionally biased region" description="Low complexity" evidence="1">
    <location>
        <begin position="11"/>
        <end position="21"/>
    </location>
</feature>
<dbReference type="AlphaFoldDB" id="A0A9X4KV20"/>
<protein>
    <submittedName>
        <fullName evidence="2">Uncharacterized protein</fullName>
    </submittedName>
</protein>
<proteinExistence type="predicted"/>
<sequence>MPTNRPNAELGTTISSCSGSTSSPLNAFSFLTNTCFSSGTA</sequence>
<feature type="region of interest" description="Disordered" evidence="1">
    <location>
        <begin position="1"/>
        <end position="21"/>
    </location>
</feature>
<name>A0A9X4KV20_9BACL</name>
<reference evidence="2" key="1">
    <citation type="submission" date="2022-10" db="EMBL/GenBank/DDBJ databases">
        <title>Comparative genomic analysis of Cohnella hashimotonis sp. nov., isolated from the International Space Station.</title>
        <authorList>
            <person name="Simpson A."/>
            <person name="Venkateswaran K."/>
        </authorList>
    </citation>
    <scope>NUCLEOTIDE SEQUENCE</scope>
    <source>
        <strain evidence="2">DSM 28161</strain>
    </source>
</reference>
<comment type="caution">
    <text evidence="2">The sequence shown here is derived from an EMBL/GenBank/DDBJ whole genome shotgun (WGS) entry which is preliminary data.</text>
</comment>
<dbReference type="EMBL" id="JAPDIA010000007">
    <property type="protein sequence ID" value="MDG0811442.1"/>
    <property type="molecule type" value="Genomic_DNA"/>
</dbReference>
<keyword evidence="3" id="KW-1185">Reference proteome</keyword>